<name>A0ABP9JAY6_9ACTN</name>
<gene>
    <name evidence="2" type="ORF">GCM10023335_56410</name>
</gene>
<accession>A0ABP9JAY6</accession>
<reference evidence="3" key="1">
    <citation type="journal article" date="2019" name="Int. J. Syst. Evol. Microbiol.">
        <title>The Global Catalogue of Microorganisms (GCM) 10K type strain sequencing project: providing services to taxonomists for standard genome sequencing and annotation.</title>
        <authorList>
            <consortium name="The Broad Institute Genomics Platform"/>
            <consortium name="The Broad Institute Genome Sequencing Center for Infectious Disease"/>
            <person name="Wu L."/>
            <person name="Ma J."/>
        </authorList>
    </citation>
    <scope>NUCLEOTIDE SEQUENCE [LARGE SCALE GENOMIC DNA]</scope>
    <source>
        <strain evidence="3">JCM 18409</strain>
    </source>
</reference>
<evidence type="ECO:0000256" key="1">
    <source>
        <dbReference type="SAM" id="MobiDB-lite"/>
    </source>
</evidence>
<comment type="caution">
    <text evidence="2">The sequence shown here is derived from an EMBL/GenBank/DDBJ whole genome shotgun (WGS) entry which is preliminary data.</text>
</comment>
<protein>
    <submittedName>
        <fullName evidence="2">Uncharacterized protein</fullName>
    </submittedName>
</protein>
<feature type="compositionally biased region" description="Basic and acidic residues" evidence="1">
    <location>
        <begin position="27"/>
        <end position="60"/>
    </location>
</feature>
<keyword evidence="3" id="KW-1185">Reference proteome</keyword>
<dbReference type="EMBL" id="BAABKB010000023">
    <property type="protein sequence ID" value="GAA5023553.1"/>
    <property type="molecule type" value="Genomic_DNA"/>
</dbReference>
<evidence type="ECO:0000313" key="2">
    <source>
        <dbReference type="EMBL" id="GAA5023553.1"/>
    </source>
</evidence>
<feature type="region of interest" description="Disordered" evidence="1">
    <location>
        <begin position="1"/>
        <end position="60"/>
    </location>
</feature>
<dbReference type="RefSeq" id="WP_345655211.1">
    <property type="nucleotide sequence ID" value="NZ_BAABKB010000023.1"/>
</dbReference>
<sequence length="60" mass="6483">MSHASTVDFSDIRVMKGGPAAGPSPVDRCKSDSKHLIVEAHSVSDRRHGPDQRDQLGDVE</sequence>
<dbReference type="Proteomes" id="UP001501759">
    <property type="component" value="Unassembled WGS sequence"/>
</dbReference>
<evidence type="ECO:0000313" key="3">
    <source>
        <dbReference type="Proteomes" id="UP001501759"/>
    </source>
</evidence>
<proteinExistence type="predicted"/>
<organism evidence="2 3">
    <name type="scientific">Streptomyces siamensis</name>
    <dbReference type="NCBI Taxonomy" id="1274986"/>
    <lineage>
        <taxon>Bacteria</taxon>
        <taxon>Bacillati</taxon>
        <taxon>Actinomycetota</taxon>
        <taxon>Actinomycetes</taxon>
        <taxon>Kitasatosporales</taxon>
        <taxon>Streptomycetaceae</taxon>
        <taxon>Streptomyces</taxon>
    </lineage>
</organism>